<protein>
    <submittedName>
        <fullName evidence="1">Uncharacterized protein</fullName>
    </submittedName>
</protein>
<dbReference type="Proteomes" id="UP001157502">
    <property type="component" value="Chromosome 1"/>
</dbReference>
<accession>A0ACC2HK38</accession>
<reference evidence="1" key="1">
    <citation type="submission" date="2021-05" db="EMBL/GenBank/DDBJ databases">
        <authorList>
            <person name="Pan Q."/>
            <person name="Jouanno E."/>
            <person name="Zahm M."/>
            <person name="Klopp C."/>
            <person name="Cabau C."/>
            <person name="Louis A."/>
            <person name="Berthelot C."/>
            <person name="Parey E."/>
            <person name="Roest Crollius H."/>
            <person name="Montfort J."/>
            <person name="Robinson-Rechavi M."/>
            <person name="Bouchez O."/>
            <person name="Lampietro C."/>
            <person name="Lopez Roques C."/>
            <person name="Donnadieu C."/>
            <person name="Postlethwait J."/>
            <person name="Bobe J."/>
            <person name="Dillon D."/>
            <person name="Chandos A."/>
            <person name="von Hippel F."/>
            <person name="Guiguen Y."/>
        </authorList>
    </citation>
    <scope>NUCLEOTIDE SEQUENCE</scope>
    <source>
        <strain evidence="1">YG-Jan2019</strain>
    </source>
</reference>
<evidence type="ECO:0000313" key="2">
    <source>
        <dbReference type="Proteomes" id="UP001157502"/>
    </source>
</evidence>
<proteinExistence type="predicted"/>
<dbReference type="EMBL" id="CM055728">
    <property type="protein sequence ID" value="KAJ8016248.1"/>
    <property type="molecule type" value="Genomic_DNA"/>
</dbReference>
<sequence length="73" mass="8081">MNPGFALLLPVQLATFWACTGESTGPCRPGFSQTSYSWLIPRDVLQGQNILKETLHLCYVRMKETVGGTPSEH</sequence>
<keyword evidence="2" id="KW-1185">Reference proteome</keyword>
<gene>
    <name evidence="1" type="ORF">DPEC_G00005230</name>
</gene>
<name>A0ACC2HK38_DALPE</name>
<evidence type="ECO:0000313" key="1">
    <source>
        <dbReference type="EMBL" id="KAJ8016248.1"/>
    </source>
</evidence>
<organism evidence="1 2">
    <name type="scientific">Dallia pectoralis</name>
    <name type="common">Alaska blackfish</name>
    <dbReference type="NCBI Taxonomy" id="75939"/>
    <lineage>
        <taxon>Eukaryota</taxon>
        <taxon>Metazoa</taxon>
        <taxon>Chordata</taxon>
        <taxon>Craniata</taxon>
        <taxon>Vertebrata</taxon>
        <taxon>Euteleostomi</taxon>
        <taxon>Actinopterygii</taxon>
        <taxon>Neopterygii</taxon>
        <taxon>Teleostei</taxon>
        <taxon>Protacanthopterygii</taxon>
        <taxon>Esociformes</taxon>
        <taxon>Umbridae</taxon>
        <taxon>Dallia</taxon>
    </lineage>
</organism>
<comment type="caution">
    <text evidence="1">The sequence shown here is derived from an EMBL/GenBank/DDBJ whole genome shotgun (WGS) entry which is preliminary data.</text>
</comment>